<gene>
    <name evidence="3" type="ordered locus">Hipma_0355</name>
</gene>
<keyword evidence="1" id="KW-0145">Chemotaxis</keyword>
<dbReference type="HOGENOM" id="CLU_116290_0_0_7"/>
<dbReference type="GO" id="GO:0006935">
    <property type="term" value="P:chemotaxis"/>
    <property type="evidence" value="ECO:0007669"/>
    <property type="project" value="UniProtKB-KW"/>
</dbReference>
<dbReference type="STRING" id="760142.Hipma_0355"/>
<dbReference type="Gene3D" id="3.40.1550.10">
    <property type="entry name" value="CheC-like"/>
    <property type="match status" value="1"/>
</dbReference>
<reference evidence="4" key="2">
    <citation type="submission" date="2011-03" db="EMBL/GenBank/DDBJ databases">
        <title>The complete genome of Hippea maritima DSM 10411.</title>
        <authorList>
            <consortium name="US DOE Joint Genome Institute (JGI-PGF)"/>
            <person name="Lucas S."/>
            <person name="Copeland A."/>
            <person name="Lapidus A."/>
            <person name="Bruce D."/>
            <person name="Goodwin L."/>
            <person name="Pitluck S."/>
            <person name="Peters L."/>
            <person name="Kyrpides N."/>
            <person name="Mavromatis K."/>
            <person name="Pagani I."/>
            <person name="Ivanova N."/>
            <person name="Mikhailova N."/>
            <person name="Lu M."/>
            <person name="Detter J.C."/>
            <person name="Tapia R."/>
            <person name="Han C."/>
            <person name="Land M."/>
            <person name="Hauser L."/>
            <person name="Markowitz V."/>
            <person name="Cheng J.-F."/>
            <person name="Hugenholtz P."/>
            <person name="Woyke T."/>
            <person name="Wu D."/>
            <person name="Spring S."/>
            <person name="Schroeder M."/>
            <person name="Brambilla E."/>
            <person name="Klenk H.-P."/>
            <person name="Eisen J.A."/>
        </authorList>
    </citation>
    <scope>NUCLEOTIDE SEQUENCE [LARGE SCALE GENOMIC DNA]</scope>
    <source>
        <strain evidence="4">ATCC 700847 / DSM 10411 / MH2</strain>
    </source>
</reference>
<accession>F2LTK7</accession>
<dbReference type="Proteomes" id="UP000008139">
    <property type="component" value="Chromosome"/>
</dbReference>
<dbReference type="CDD" id="cd17906">
    <property type="entry name" value="CheX"/>
    <property type="match status" value="1"/>
</dbReference>
<dbReference type="EMBL" id="CP002606">
    <property type="protein sequence ID" value="AEA33332.1"/>
    <property type="molecule type" value="Genomic_DNA"/>
</dbReference>
<protein>
    <submittedName>
        <fullName evidence="3">CheC domain protein</fullName>
    </submittedName>
</protein>
<dbReference type="InterPro" id="IPR028976">
    <property type="entry name" value="CheC-like_sf"/>
</dbReference>
<feature type="domain" description="Chemotaxis phosphatase CheX-like" evidence="2">
    <location>
        <begin position="46"/>
        <end position="143"/>
    </location>
</feature>
<dbReference type="AlphaFoldDB" id="F2LTK7"/>
<evidence type="ECO:0000313" key="4">
    <source>
        <dbReference type="Proteomes" id="UP000008139"/>
    </source>
</evidence>
<evidence type="ECO:0000313" key="3">
    <source>
        <dbReference type="EMBL" id="AEA33332.1"/>
    </source>
</evidence>
<name>F2LTK7_HIPMA</name>
<dbReference type="InterPro" id="IPR028051">
    <property type="entry name" value="CheX-like_dom"/>
</dbReference>
<reference evidence="3 4" key="1">
    <citation type="journal article" date="2011" name="Stand. Genomic Sci.">
        <title>Complete genome sequence of the thermophilic sulfur-reducer Hippea maritima type strain (MH(2)).</title>
        <authorList>
            <person name="Huntemann M."/>
            <person name="Lu M."/>
            <person name="Nolan M."/>
            <person name="Lapidus A."/>
            <person name="Lucas S."/>
            <person name="Hammon N."/>
            <person name="Deshpande S."/>
            <person name="Cheng J.F."/>
            <person name="Tapia R."/>
            <person name="Han C."/>
            <person name="Goodwin L."/>
            <person name="Pitluck S."/>
            <person name="Liolios K."/>
            <person name="Pagani I."/>
            <person name="Ivanova N."/>
            <person name="Ovchinikova G."/>
            <person name="Pati A."/>
            <person name="Chen A."/>
            <person name="Palaniappan K."/>
            <person name="Land M."/>
            <person name="Hauser L."/>
            <person name="Jeffries C.D."/>
            <person name="Detter J.C."/>
            <person name="Brambilla E.M."/>
            <person name="Rohde M."/>
            <person name="Spring S."/>
            <person name="Goker M."/>
            <person name="Woyke T."/>
            <person name="Bristow J."/>
            <person name="Eisen J.A."/>
            <person name="Markowitz V."/>
            <person name="Hugenholtz P."/>
            <person name="Kyrpides N.C."/>
            <person name="Klenk H.P."/>
            <person name="Mavromatis K."/>
        </authorList>
    </citation>
    <scope>NUCLEOTIDE SEQUENCE [LARGE SCALE GENOMIC DNA]</scope>
    <source>
        <strain evidence="4">ATCC 700847 / DSM 10411 / MH2</strain>
    </source>
</reference>
<evidence type="ECO:0000256" key="1">
    <source>
        <dbReference type="ARBA" id="ARBA00022500"/>
    </source>
</evidence>
<dbReference type="PANTHER" id="PTHR39452">
    <property type="entry name" value="CHEY-P PHOSPHATASE CHEX"/>
    <property type="match status" value="1"/>
</dbReference>
<dbReference type="Pfam" id="PF13690">
    <property type="entry name" value="CheX"/>
    <property type="match status" value="1"/>
</dbReference>
<dbReference type="InParanoid" id="F2LTK7"/>
<dbReference type="PANTHER" id="PTHR39452:SF1">
    <property type="entry name" value="CHEY-P PHOSPHATASE CHEX"/>
    <property type="match status" value="1"/>
</dbReference>
<dbReference type="KEGG" id="hmr:Hipma_0355"/>
<dbReference type="SUPFAM" id="SSF103039">
    <property type="entry name" value="CheC-like"/>
    <property type="match status" value="1"/>
</dbReference>
<dbReference type="RefSeq" id="WP_013681376.1">
    <property type="nucleotide sequence ID" value="NC_015318.1"/>
</dbReference>
<dbReference type="InterPro" id="IPR038756">
    <property type="entry name" value="CheX-like"/>
</dbReference>
<evidence type="ECO:0000259" key="2">
    <source>
        <dbReference type="Pfam" id="PF13690"/>
    </source>
</evidence>
<proteinExistence type="predicted"/>
<sequence length="162" mass="17268">MSAKLSVEWINPFIEATEEILETVAMITPKRGQLALKKESTVEYDVSGIIGITGEAIGSIALSFPKKTAIKVVSNFTGEEVLGVDNDTADAIGELTNMIAGRAKKIFSDKGIKLKISVPNVVIGKNHTIASPKGTPTIVIPFESEEGEFAIQVSLVPNPSEE</sequence>
<organism evidence="3 4">
    <name type="scientific">Hippea maritima (strain ATCC 700847 / DSM 10411 / MH2)</name>
    <dbReference type="NCBI Taxonomy" id="760142"/>
    <lineage>
        <taxon>Bacteria</taxon>
        <taxon>Pseudomonadati</taxon>
        <taxon>Campylobacterota</taxon>
        <taxon>Desulfurellia</taxon>
        <taxon>Desulfurellales</taxon>
        <taxon>Hippeaceae</taxon>
        <taxon>Hippea</taxon>
    </lineage>
</organism>
<dbReference type="eggNOG" id="COG1406">
    <property type="taxonomic scope" value="Bacteria"/>
</dbReference>
<keyword evidence="4" id="KW-1185">Reference proteome</keyword>